<dbReference type="OrthoDB" id="329385at2759"/>
<dbReference type="AlphaFoldDB" id="F0VQ51"/>
<name>F0VQ51_NEOCL</name>
<evidence type="ECO:0000313" key="3">
    <source>
        <dbReference type="EMBL" id="CEL70592.1"/>
    </source>
</evidence>
<dbReference type="eggNOG" id="ENOG502TMUY">
    <property type="taxonomic scope" value="Eukaryota"/>
</dbReference>
<sequence length="132" mass="14605">MDGPYYAYGNVLTTSHQATMNNAEKPLEPATILSQYVPRAFTTPTRPRASLITAEELESYLHLKQPLQAYLQSAGLDSEASSLQLQDFAPSSKHMLHSSGGVIAPTPAAKKDETTKKQKRHRSFCCCRVHDE</sequence>
<evidence type="ECO:0000256" key="1">
    <source>
        <dbReference type="SAM" id="MobiDB-lite"/>
    </source>
</evidence>
<accession>F0VQ51</accession>
<dbReference type="EMBL" id="LN714487">
    <property type="protein sequence ID" value="CEL70592.1"/>
    <property type="molecule type" value="Genomic_DNA"/>
</dbReference>
<evidence type="ECO:0000313" key="2">
    <source>
        <dbReference type="EMBL" id="CBZ55848.1"/>
    </source>
</evidence>
<protein>
    <submittedName>
        <fullName evidence="2">Uncharacterized protein</fullName>
    </submittedName>
</protein>
<dbReference type="EMBL" id="FR823393">
    <property type="protein sequence ID" value="CBZ55848.1"/>
    <property type="molecule type" value="Genomic_DNA"/>
</dbReference>
<keyword evidence="4" id="KW-1185">Reference proteome</keyword>
<reference evidence="4" key="3">
    <citation type="journal article" date="2012" name="PLoS Pathog.">
        <title>Comparative genomics of the apicomplexan parasites Toxoplasma gondii and Neospora caninum: Coccidia differing in host range and transmission strategy.</title>
        <authorList>
            <person name="Reid A.J."/>
            <person name="Vermont S.J."/>
            <person name="Cotton J.A."/>
            <person name="Harris D."/>
            <person name="Hill-Cawthorne G.A."/>
            <person name="Konen-Waisman S."/>
            <person name="Latham S.M."/>
            <person name="Mourier T."/>
            <person name="Norton R."/>
            <person name="Quail M.A."/>
            <person name="Sanders M."/>
            <person name="Shanmugam D."/>
            <person name="Sohal A."/>
            <person name="Wasmuth J.D."/>
            <person name="Brunk B."/>
            <person name="Grigg M.E."/>
            <person name="Howard J.C."/>
            <person name="Parkinson J."/>
            <person name="Roos D.S."/>
            <person name="Trees A.J."/>
            <person name="Berriman M."/>
            <person name="Pain A."/>
            <person name="Wastling J.M."/>
        </authorList>
    </citation>
    <scope>NUCLEOTIDE SEQUENCE [LARGE SCALE GENOMIC DNA]</scope>
    <source>
        <strain evidence="4">Liverpool</strain>
    </source>
</reference>
<dbReference type="InParanoid" id="F0VQ51"/>
<dbReference type="OMA" id="RCEYVLR"/>
<dbReference type="Proteomes" id="UP000007494">
    <property type="component" value="Chromosome XII"/>
</dbReference>
<reference evidence="2" key="1">
    <citation type="submission" date="2011-02" db="EMBL/GenBank/DDBJ databases">
        <authorList>
            <person name="Aslett M."/>
        </authorList>
    </citation>
    <scope>NUCLEOTIDE SEQUENCE</scope>
    <source>
        <strain evidence="2">Liverpool</strain>
    </source>
</reference>
<evidence type="ECO:0000313" key="4">
    <source>
        <dbReference type="Proteomes" id="UP000007494"/>
    </source>
</evidence>
<dbReference type="VEuPathDB" id="ToxoDB:NCLIV_062740"/>
<feature type="region of interest" description="Disordered" evidence="1">
    <location>
        <begin position="92"/>
        <end position="117"/>
    </location>
</feature>
<reference evidence="3" key="4">
    <citation type="journal article" date="2015" name="PLoS ONE">
        <title>Comprehensive Evaluation of Toxoplasma gondii VEG and Neospora caninum LIV Genomes with Tachyzoite Stage Transcriptome and Proteome Defines Novel Transcript Features.</title>
        <authorList>
            <person name="Ramaprasad A."/>
            <person name="Mourier T."/>
            <person name="Naeem R."/>
            <person name="Malas T.B."/>
            <person name="Moussa E."/>
            <person name="Panigrahi A."/>
            <person name="Vermont S.J."/>
            <person name="Otto T.D."/>
            <person name="Wastling J."/>
            <person name="Pain A."/>
        </authorList>
    </citation>
    <scope>NUCLEOTIDE SEQUENCE</scope>
    <source>
        <strain evidence="3">Liverpool</strain>
    </source>
</reference>
<dbReference type="RefSeq" id="XP_003885874.1">
    <property type="nucleotide sequence ID" value="XM_003885825.1"/>
</dbReference>
<gene>
    <name evidence="3" type="ORF">BN1204_062740</name>
    <name evidence="2" type="ORF">NCLIV_062740</name>
</gene>
<organism evidence="2 4">
    <name type="scientific">Neospora caninum (strain Liverpool)</name>
    <dbReference type="NCBI Taxonomy" id="572307"/>
    <lineage>
        <taxon>Eukaryota</taxon>
        <taxon>Sar</taxon>
        <taxon>Alveolata</taxon>
        <taxon>Apicomplexa</taxon>
        <taxon>Conoidasida</taxon>
        <taxon>Coccidia</taxon>
        <taxon>Eucoccidiorida</taxon>
        <taxon>Eimeriorina</taxon>
        <taxon>Sarcocystidae</taxon>
        <taxon>Neospora</taxon>
    </lineage>
</organism>
<proteinExistence type="predicted"/>
<dbReference type="GeneID" id="13441279"/>
<reference evidence="2" key="2">
    <citation type="submission" date="2011-03" db="EMBL/GenBank/DDBJ databases">
        <title>Comparative genomics and transcriptomics of Neospora caninum and Toxoplasma gondii.</title>
        <authorList>
            <person name="Reid A.J."/>
            <person name="Sohal A."/>
            <person name="Harris D."/>
            <person name="Quail M."/>
            <person name="Sanders M."/>
            <person name="Berriman M."/>
            <person name="Wastling J.M."/>
            <person name="Pain A."/>
        </authorList>
    </citation>
    <scope>NUCLEOTIDE SEQUENCE</scope>
    <source>
        <strain evidence="2">Liverpool</strain>
    </source>
</reference>